<keyword evidence="2" id="KW-0560">Oxidoreductase</keyword>
<evidence type="ECO:0000313" key="4">
    <source>
        <dbReference type="Proteomes" id="UP000289758"/>
    </source>
</evidence>
<evidence type="ECO:0000256" key="2">
    <source>
        <dbReference type="ARBA" id="ARBA00023002"/>
    </source>
</evidence>
<dbReference type="PANTHER" id="PTHR44196">
    <property type="entry name" value="DEHYDROGENASE/REDUCTASE SDR FAMILY MEMBER 7B"/>
    <property type="match status" value="1"/>
</dbReference>
<dbReference type="OrthoDB" id="658698at2"/>
<evidence type="ECO:0000313" key="3">
    <source>
        <dbReference type="EMBL" id="RXK02835.1"/>
    </source>
</evidence>
<reference evidence="3 4" key="1">
    <citation type="submission" date="2017-10" db="EMBL/GenBank/DDBJ databases">
        <title>Genomics of the genus Arcobacter.</title>
        <authorList>
            <person name="Perez-Cataluna A."/>
            <person name="Figueras M.J."/>
        </authorList>
    </citation>
    <scope>NUCLEOTIDE SEQUENCE [LARGE SCALE GENOMIC DNA]</scope>
    <source>
        <strain evidence="3 4">CECT 8441</strain>
    </source>
</reference>
<dbReference type="Pfam" id="PF00106">
    <property type="entry name" value="adh_short"/>
    <property type="match status" value="1"/>
</dbReference>
<dbReference type="SUPFAM" id="SSF51735">
    <property type="entry name" value="NAD(P)-binding Rossmann-fold domains"/>
    <property type="match status" value="1"/>
</dbReference>
<dbReference type="AlphaFoldDB" id="A0A4Q1AT93"/>
<dbReference type="GO" id="GO:0016020">
    <property type="term" value="C:membrane"/>
    <property type="evidence" value="ECO:0007669"/>
    <property type="project" value="TreeGrafter"/>
</dbReference>
<dbReference type="PRINTS" id="PR00081">
    <property type="entry name" value="GDHRDH"/>
</dbReference>
<comment type="caution">
    <text evidence="3">The sequence shown here is derived from an EMBL/GenBank/DDBJ whole genome shotgun (WGS) entry which is preliminary data.</text>
</comment>
<dbReference type="PANTHER" id="PTHR44196:SF1">
    <property type="entry name" value="DEHYDROGENASE_REDUCTASE SDR FAMILY MEMBER 7B"/>
    <property type="match status" value="1"/>
</dbReference>
<name>A0A4Q1AT93_9BACT</name>
<dbReference type="Gene3D" id="3.40.50.720">
    <property type="entry name" value="NAD(P)-binding Rossmann-like Domain"/>
    <property type="match status" value="1"/>
</dbReference>
<accession>A0A4Q1AT93</accession>
<protein>
    <submittedName>
        <fullName evidence="3">Short-chain dehydrogenase</fullName>
    </submittedName>
</protein>
<dbReference type="RefSeq" id="WP_129088098.1">
    <property type="nucleotide sequence ID" value="NZ_CP053836.1"/>
</dbReference>
<organism evidence="3 4">
    <name type="scientific">Halarcobacter ebronensis</name>
    <dbReference type="NCBI Taxonomy" id="1462615"/>
    <lineage>
        <taxon>Bacteria</taxon>
        <taxon>Pseudomonadati</taxon>
        <taxon>Campylobacterota</taxon>
        <taxon>Epsilonproteobacteria</taxon>
        <taxon>Campylobacterales</taxon>
        <taxon>Arcobacteraceae</taxon>
        <taxon>Halarcobacter</taxon>
    </lineage>
</organism>
<dbReference type="GO" id="GO:0016491">
    <property type="term" value="F:oxidoreductase activity"/>
    <property type="evidence" value="ECO:0007669"/>
    <property type="project" value="UniProtKB-KW"/>
</dbReference>
<keyword evidence="4" id="KW-1185">Reference proteome</keyword>
<comment type="similarity">
    <text evidence="1">Belongs to the short-chain dehydrogenases/reductases (SDR) family.</text>
</comment>
<dbReference type="InterPro" id="IPR036291">
    <property type="entry name" value="NAD(P)-bd_dom_sf"/>
</dbReference>
<gene>
    <name evidence="3" type="ORF">CRV07_13185</name>
</gene>
<evidence type="ECO:0000256" key="1">
    <source>
        <dbReference type="ARBA" id="ARBA00006484"/>
    </source>
</evidence>
<proteinExistence type="inferred from homology"/>
<sequence length="252" mass="28765">MENQKRIWLVGGSSGIGLELVKLLLENDYKIVVSARDATSSKDLIDLCLAYPQKLYLLNFNVLEEDLSLKIKEAWSIYNGLDIWFYNAGVYDMMSIKQWDKNKFINMNSTNYLGVIKIMTDIVPYFIKQGHGRWIWNLSLSTYFGLPNGGGYSAPKAALLNLAQSIQPELKLNNINLQVINHGFVKTRLTAKNSFDMPQLMTPQYAAKKIYEGLEKNSGFEISFPFKLGFFLRLLNLLPYKISLALTKKMLP</sequence>
<dbReference type="Proteomes" id="UP000289758">
    <property type="component" value="Unassembled WGS sequence"/>
</dbReference>
<dbReference type="InterPro" id="IPR002347">
    <property type="entry name" value="SDR_fam"/>
</dbReference>
<dbReference type="EMBL" id="PDKK01000014">
    <property type="protein sequence ID" value="RXK02835.1"/>
    <property type="molecule type" value="Genomic_DNA"/>
</dbReference>